<name>C9ZTN8_TRYB9</name>
<dbReference type="RefSeq" id="XP_011775053.1">
    <property type="nucleotide sequence ID" value="XM_011776751.1"/>
</dbReference>
<dbReference type="AlphaFoldDB" id="C9ZTN8"/>
<organism evidence="3 4">
    <name type="scientific">Trypanosoma brucei gambiense (strain MHOM/CI/86/DAL972)</name>
    <dbReference type="NCBI Taxonomy" id="679716"/>
    <lineage>
        <taxon>Eukaryota</taxon>
        <taxon>Discoba</taxon>
        <taxon>Euglenozoa</taxon>
        <taxon>Kinetoplastea</taxon>
        <taxon>Metakinetoplastina</taxon>
        <taxon>Trypanosomatida</taxon>
        <taxon>Trypanosomatidae</taxon>
        <taxon>Trypanosoma</taxon>
    </lineage>
</organism>
<evidence type="ECO:0000256" key="1">
    <source>
        <dbReference type="SAM" id="MobiDB-lite"/>
    </source>
</evidence>
<dbReference type="OrthoDB" id="342264at2759"/>
<feature type="region of interest" description="Disordered" evidence="1">
    <location>
        <begin position="715"/>
        <end position="737"/>
    </location>
</feature>
<reference evidence="4" key="1">
    <citation type="journal article" date="2010" name="PLoS Negl. Trop. Dis.">
        <title>The genome sequence of Trypanosoma brucei gambiense, causative agent of chronic human african trypanosomiasis.</title>
        <authorList>
            <person name="Jackson A.P."/>
            <person name="Sanders M."/>
            <person name="Berry A."/>
            <person name="McQuillan J."/>
            <person name="Aslett M.A."/>
            <person name="Quail M.A."/>
            <person name="Chukualim B."/>
            <person name="Capewell P."/>
            <person name="MacLeod A."/>
            <person name="Melville S.E."/>
            <person name="Gibson W."/>
            <person name="Barry J.D."/>
            <person name="Berriman M."/>
            <person name="Hertz-Fowler C."/>
        </authorList>
    </citation>
    <scope>NUCLEOTIDE SEQUENCE [LARGE SCALE GENOMIC DNA]</scope>
    <source>
        <strain evidence="4">MHOM/CI/86/DAL972</strain>
    </source>
</reference>
<feature type="compositionally biased region" description="Polar residues" evidence="1">
    <location>
        <begin position="396"/>
        <end position="412"/>
    </location>
</feature>
<protein>
    <recommendedName>
        <fullName evidence="2">FHA domain-containing protein</fullName>
    </recommendedName>
</protein>
<feature type="compositionally biased region" description="Polar residues" evidence="1">
    <location>
        <begin position="437"/>
        <end position="476"/>
    </location>
</feature>
<dbReference type="KEGG" id="tbg:TbgDal_VII6660"/>
<dbReference type="PROSITE" id="PS50006">
    <property type="entry name" value="FHA_DOMAIN"/>
    <property type="match status" value="1"/>
</dbReference>
<evidence type="ECO:0000313" key="4">
    <source>
        <dbReference type="Proteomes" id="UP000002316"/>
    </source>
</evidence>
<dbReference type="GeneID" id="23862941"/>
<evidence type="ECO:0000313" key="3">
    <source>
        <dbReference type="EMBL" id="CBH12773.1"/>
    </source>
</evidence>
<sequence>MMEGATQSSLSQIPVHDRVLLSGNMDSVDDDLETVIFSDGEDNLETCTVVTETDSDGDAGQHLRGATNGGAANRLHSQHTLGDYSDHTVQRTNNIPPTPAPAMAPVSASSLVTSIVPEPQLPVSFSSQAFPVILPVMQMTWELLAPVAAEEGVEREGEVGKQQSGGKFCVRYCLASKYGEPLRPTDINESALPERLTCACRMGRDDIPQPMKALRTNGRNQQTLLYKHTISREHCVVRFHFKLQCAPQGSAAAAPSGQKPFYKWTSFDVTDLSSSNGTYCRTVRLFPSHRYSFPLTRTNAAQCVELQLGTHYQCTIRVLGGNSIANCSRPVSSSDASSTAVAAVDASVQFSPSPEVVLTNFPPPKKVPRIYNGCSPFYVEEDEYDNDNNNNNNNNIDGVSSSLATKPGYTQQEPKEKLGCATVEESPMPRPVGQSCEEVSNTAPSTLPKQTTVEAEGTSGNAHRTSTNQTDSWRGTVTPSVEVLSSKVKEPKCSLTVVTTGIHCKQGVMQSLLHMNIYMNPDISNYKKVTHLVIKGPLVRSIKLLTVLPYVHHLVNGEWFEGILSCIPKDPMKRPPNLAAVLEKFNPSDFTYSEEPSADSIEVLNDFSMKALMDTPPEKRQALFEGLVFYLHPAAKPQSDADNNLRRVIVASGGTVTRRAALASVAILPEANMCGTGVAWEGVAKCRKEPLCIFVTTEDLFRSVLQQRRLTATTVQRPPGCTALPPSPQSRQKRKRS</sequence>
<evidence type="ECO:0000259" key="2">
    <source>
        <dbReference type="PROSITE" id="PS50006"/>
    </source>
</evidence>
<dbReference type="Proteomes" id="UP000002316">
    <property type="component" value="Chromosome 7"/>
</dbReference>
<feature type="domain" description="FHA" evidence="2">
    <location>
        <begin position="200"/>
        <end position="285"/>
    </location>
</feature>
<dbReference type="EMBL" id="FN554970">
    <property type="protein sequence ID" value="CBH12773.1"/>
    <property type="molecule type" value="Genomic_DNA"/>
</dbReference>
<dbReference type="InterPro" id="IPR000253">
    <property type="entry name" value="FHA_dom"/>
</dbReference>
<accession>C9ZTN8</accession>
<dbReference type="VEuPathDB" id="TriTrypDB:Tbg972.7.6660"/>
<proteinExistence type="predicted"/>
<gene>
    <name evidence="3" type="ORF">TbgDal_VII6660</name>
</gene>
<dbReference type="Gene3D" id="2.60.200.20">
    <property type="match status" value="1"/>
</dbReference>
<feature type="region of interest" description="Disordered" evidence="1">
    <location>
        <begin position="384"/>
        <end position="476"/>
    </location>
</feature>